<dbReference type="InterPro" id="IPR042185">
    <property type="entry name" value="Serpin_sf_2"/>
</dbReference>
<dbReference type="CDD" id="cd19579">
    <property type="entry name" value="serpin1K-like"/>
    <property type="match status" value="1"/>
</dbReference>
<dbReference type="InterPro" id="IPR042178">
    <property type="entry name" value="Serpin_sf_1"/>
</dbReference>
<evidence type="ECO:0000256" key="1">
    <source>
        <dbReference type="ARBA" id="ARBA00009500"/>
    </source>
</evidence>
<keyword evidence="2" id="KW-0646">Protease inhibitor</keyword>
<dbReference type="PROSITE" id="PS00284">
    <property type="entry name" value="SERPIN"/>
    <property type="match status" value="1"/>
</dbReference>
<name>A0A8J2W834_9NEOP</name>
<accession>A0A8J2W834</accession>
<protein>
    <submittedName>
        <fullName evidence="6">(African queen) hypothetical protein</fullName>
    </submittedName>
</protein>
<evidence type="ECO:0000259" key="5">
    <source>
        <dbReference type="SMART" id="SM00093"/>
    </source>
</evidence>
<dbReference type="OrthoDB" id="671595at2759"/>
<dbReference type="Proteomes" id="UP000789524">
    <property type="component" value="Unassembled WGS sequence"/>
</dbReference>
<reference evidence="6" key="1">
    <citation type="submission" date="2021-09" db="EMBL/GenBank/DDBJ databases">
        <authorList>
            <person name="Martin H S."/>
        </authorList>
    </citation>
    <scope>NUCLEOTIDE SEQUENCE</scope>
</reference>
<evidence type="ECO:0000256" key="3">
    <source>
        <dbReference type="ARBA" id="ARBA00022900"/>
    </source>
</evidence>
<keyword evidence="7" id="KW-1185">Reference proteome</keyword>
<dbReference type="InterPro" id="IPR000215">
    <property type="entry name" value="Serpin_fam"/>
</dbReference>
<organism evidence="6 7">
    <name type="scientific">Danaus chrysippus</name>
    <name type="common">African queen</name>
    <dbReference type="NCBI Taxonomy" id="151541"/>
    <lineage>
        <taxon>Eukaryota</taxon>
        <taxon>Metazoa</taxon>
        <taxon>Ecdysozoa</taxon>
        <taxon>Arthropoda</taxon>
        <taxon>Hexapoda</taxon>
        <taxon>Insecta</taxon>
        <taxon>Pterygota</taxon>
        <taxon>Neoptera</taxon>
        <taxon>Endopterygota</taxon>
        <taxon>Lepidoptera</taxon>
        <taxon>Glossata</taxon>
        <taxon>Ditrysia</taxon>
        <taxon>Papilionoidea</taxon>
        <taxon>Nymphalidae</taxon>
        <taxon>Danainae</taxon>
        <taxon>Danaini</taxon>
        <taxon>Danaina</taxon>
        <taxon>Danaus</taxon>
        <taxon>Anosia</taxon>
    </lineage>
</organism>
<dbReference type="AlphaFoldDB" id="A0A8J2W834"/>
<keyword evidence="3" id="KW-0722">Serine protease inhibitor</keyword>
<dbReference type="SUPFAM" id="SSF56574">
    <property type="entry name" value="Serpins"/>
    <property type="match status" value="1"/>
</dbReference>
<comment type="similarity">
    <text evidence="1 4">Belongs to the serpin family.</text>
</comment>
<dbReference type="InterPro" id="IPR036186">
    <property type="entry name" value="Serpin_sf"/>
</dbReference>
<proteinExistence type="inferred from homology"/>
<dbReference type="Gene3D" id="2.30.39.10">
    <property type="entry name" value="Alpha-1-antitrypsin, domain 1"/>
    <property type="match status" value="1"/>
</dbReference>
<feature type="domain" description="Serpin" evidence="5">
    <location>
        <begin position="11"/>
        <end position="374"/>
    </location>
</feature>
<dbReference type="PANTHER" id="PTHR11461:SF211">
    <property type="entry name" value="GH10112P-RELATED"/>
    <property type="match status" value="1"/>
</dbReference>
<sequence>MDIQSLSSAVAKFSAKFCNELNKSQSVVASPLSAKFLLALLTLGSEDPAHSELLSSLGISSDDEIRSSFKSLSKNLLSIKGVTLKVANKVYIKEGDYDLNEDLKKDAVSVFNAAFEKVDFSQSKAAANLINKWVEDQTNNKIKELIPADSLNDGTSLVLVNAIYFKGAWRNPFDPLNTSDQPFHISPSETIDVPMMYKEDDFFYSESKELNAQLLCLEYAEAEASMLIVLPEKIDGLNDVIAKLADGYDLMDDVRNMFKKEVQVTLPKFKIETEIDLAELLPKLGIQSIFDQNNSGLTKILNNSEPLSVSKAVQKAFIEVNEEGAEAAAASAMVMVGCCLTLDEPQVIQFTADRPFFVAIISNETIYFTATHRGN</sequence>
<dbReference type="SMART" id="SM00093">
    <property type="entry name" value="SERPIN"/>
    <property type="match status" value="1"/>
</dbReference>
<dbReference type="InterPro" id="IPR023795">
    <property type="entry name" value="Serpin_CS"/>
</dbReference>
<dbReference type="Pfam" id="PF00079">
    <property type="entry name" value="Serpin"/>
    <property type="match status" value="1"/>
</dbReference>
<dbReference type="GO" id="GO:0004867">
    <property type="term" value="F:serine-type endopeptidase inhibitor activity"/>
    <property type="evidence" value="ECO:0007669"/>
    <property type="project" value="UniProtKB-KW"/>
</dbReference>
<gene>
    <name evidence="6" type="ORF">DCHRY22_LOCUS11596</name>
</gene>
<evidence type="ECO:0000256" key="2">
    <source>
        <dbReference type="ARBA" id="ARBA00022690"/>
    </source>
</evidence>
<dbReference type="PANTHER" id="PTHR11461">
    <property type="entry name" value="SERINE PROTEASE INHIBITOR, SERPIN"/>
    <property type="match status" value="1"/>
</dbReference>
<evidence type="ECO:0000256" key="4">
    <source>
        <dbReference type="RuleBase" id="RU000411"/>
    </source>
</evidence>
<dbReference type="Gene3D" id="3.30.497.10">
    <property type="entry name" value="Antithrombin, subunit I, domain 2"/>
    <property type="match status" value="1"/>
</dbReference>
<dbReference type="EMBL" id="CAKASE010000074">
    <property type="protein sequence ID" value="CAG9575760.1"/>
    <property type="molecule type" value="Genomic_DNA"/>
</dbReference>
<evidence type="ECO:0000313" key="7">
    <source>
        <dbReference type="Proteomes" id="UP000789524"/>
    </source>
</evidence>
<dbReference type="GO" id="GO:0005615">
    <property type="term" value="C:extracellular space"/>
    <property type="evidence" value="ECO:0007669"/>
    <property type="project" value="InterPro"/>
</dbReference>
<dbReference type="InterPro" id="IPR023796">
    <property type="entry name" value="Serpin_dom"/>
</dbReference>
<comment type="caution">
    <text evidence="6">The sequence shown here is derived from an EMBL/GenBank/DDBJ whole genome shotgun (WGS) entry which is preliminary data.</text>
</comment>
<evidence type="ECO:0000313" key="6">
    <source>
        <dbReference type="EMBL" id="CAG9575760.1"/>
    </source>
</evidence>